<feature type="compositionally biased region" description="Acidic residues" evidence="2">
    <location>
        <begin position="754"/>
        <end position="763"/>
    </location>
</feature>
<keyword evidence="1" id="KW-0175">Coiled coil</keyword>
<proteinExistence type="predicted"/>
<dbReference type="EMBL" id="SNRW01000338">
    <property type="protein sequence ID" value="KAA6401760.1"/>
    <property type="molecule type" value="Genomic_DNA"/>
</dbReference>
<feature type="coiled-coil region" evidence="1">
    <location>
        <begin position="603"/>
        <end position="632"/>
    </location>
</feature>
<feature type="compositionally biased region" description="Low complexity" evidence="2">
    <location>
        <begin position="280"/>
        <end position="310"/>
    </location>
</feature>
<feature type="region of interest" description="Disordered" evidence="2">
    <location>
        <begin position="94"/>
        <end position="117"/>
    </location>
</feature>
<feature type="compositionally biased region" description="Polar residues" evidence="2">
    <location>
        <begin position="886"/>
        <end position="929"/>
    </location>
</feature>
<feature type="region of interest" description="Disordered" evidence="2">
    <location>
        <begin position="338"/>
        <end position="366"/>
    </location>
</feature>
<organism evidence="3 4">
    <name type="scientific">Streblomastix strix</name>
    <dbReference type="NCBI Taxonomy" id="222440"/>
    <lineage>
        <taxon>Eukaryota</taxon>
        <taxon>Metamonada</taxon>
        <taxon>Preaxostyla</taxon>
        <taxon>Oxymonadida</taxon>
        <taxon>Streblomastigidae</taxon>
        <taxon>Streblomastix</taxon>
    </lineage>
</organism>
<dbReference type="AlphaFoldDB" id="A0A5J4X3H7"/>
<feature type="compositionally biased region" description="Polar residues" evidence="2">
    <location>
        <begin position="1095"/>
        <end position="1104"/>
    </location>
</feature>
<name>A0A5J4X3H7_9EUKA</name>
<gene>
    <name evidence="3" type="ORF">EZS28_002717</name>
</gene>
<feature type="compositionally biased region" description="Low complexity" evidence="2">
    <location>
        <begin position="156"/>
        <end position="168"/>
    </location>
</feature>
<evidence type="ECO:0000313" key="3">
    <source>
        <dbReference type="EMBL" id="KAA6401760.1"/>
    </source>
</evidence>
<feature type="compositionally biased region" description="Basic and acidic residues" evidence="2">
    <location>
        <begin position="764"/>
        <end position="791"/>
    </location>
</feature>
<accession>A0A5J4X3H7</accession>
<sequence>MKILQALSDQFGGKGQLNPLNPFRLIIGIGTGLSNEFRPMMHLIQDEEEKSKFKEIENEQIQKELKLLQAKGKGRYGLIIERINSQILQQQQAQQQNKDVKEKTPIKKNAQQTSEILTKPQQSYNPLYYMTQQNVTLASQIQQLQYPVPQLSMPPKQQQQRRQSSQLTQRKKKDLIALISRCLQGYTHWTDPLRHRPFDPISNRAKQVAFMWIRFGRQTIEKPNYEDIDNQFNQQQMNETNKNEQGNGITDNEKKDKEKEEVKDGNKDKKGIDKKDSKGADQQQAQLLIQQQQQQLLLSQQSSSSSSHAQIQHHHHHDHLVECPTNIQGTERYNEIQQKRQEEYTKRREQRKLGKQDISGAQESTNGVYQEHGAGLSVDAAMEATLAADDQIQGKQGYNMNDKQKIKTDEIKSQQYSKLTPPHPLRVSLGRGLLSPFHTNLLRLQFRTISRSGICSFPQFIRVVLDAFKGQQLQVNKKGTSYPSTQTVMNFLFPPIWNKVNKAALELMRGDQIGCHFCTRITVEGEKGIDDIENEQQRQIESKMKELEQQKKQKEQEKEQEQQIIREKEIEREKDREMALKIKRDKQYDFSKDEQDVRENNEFDEYQNEIEKQMLKEKEKELEREQLAYEMDPQYTEHSGNLPDYDIHSLDDMLAYARLLSRWTDANGRLSRRRFASIPIPYEEEVWQLYREKEKEEYDILIQQIQMSDNPNSQYLNYLGVNHYAPELRSDQSEAPEGNEAEFREELQRMQEEKEFEENEEKDGEEKEKKEKQNDTLESDHKKKKEKEKGGKTTGTAVGSSLAKDATFSLTPEQIEENQKIVNSYLQTVHSMKLLLQKEQGKIKSDQFDYFNTAGLEKVTKTSIYNIARLSIYQLQPQLQEQHQLRTSPSQAKFNASKIGSEQYNSDQSKPMKRTSTTKQKDFQGQSNIYGDPALVSPASDKDKESSNAPQTSTHQTRHLLLRNYPPTPGMQLKMLLFDIFATPFTPPKPTKRANEGINQEDGEQDQVQINRDLAIQNAQQQQNEQNTNQSTKSQLTDQDREKDSKQQQSADNIQISPRNLNINVTQNTNQQGQKQIQDSATPKANSRTHDGFDSVNNSQNGSKPYSRHEHSSKNKTKEKGDKNKNKNQKKDADDEQENFTLPKDLHVMLEPTLLLAAISADKSEYDAQIICPANGASKKGATHNSRRAAYAPSRENLVMLLLSIYGLPVQTLTATELFRLGQNKHISFAQLENSEAGQLLLEATTRFKLKDFSKLGLLSA</sequence>
<feature type="compositionally biased region" description="Basic and acidic residues" evidence="2">
    <location>
        <begin position="741"/>
        <end position="753"/>
    </location>
</feature>
<feature type="compositionally biased region" description="Low complexity" evidence="2">
    <location>
        <begin position="1019"/>
        <end position="1030"/>
    </location>
</feature>
<feature type="compositionally biased region" description="Basic and acidic residues" evidence="2">
    <location>
        <begin position="338"/>
        <end position="355"/>
    </location>
</feature>
<reference evidence="3 4" key="1">
    <citation type="submission" date="2019-03" db="EMBL/GenBank/DDBJ databases">
        <title>Single cell metagenomics reveals metabolic interactions within the superorganism composed of flagellate Streblomastix strix and complex community of Bacteroidetes bacteria on its surface.</title>
        <authorList>
            <person name="Treitli S.C."/>
            <person name="Kolisko M."/>
            <person name="Husnik F."/>
            <person name="Keeling P."/>
            <person name="Hampl V."/>
        </authorList>
    </citation>
    <scope>NUCLEOTIDE SEQUENCE [LARGE SCALE GENOMIC DNA]</scope>
    <source>
        <strain evidence="3">ST1C</strain>
    </source>
</reference>
<feature type="region of interest" description="Disordered" evidence="2">
    <location>
        <begin position="150"/>
        <end position="171"/>
    </location>
</feature>
<feature type="compositionally biased region" description="Basic and acidic residues" evidence="2">
    <location>
        <begin position="1107"/>
        <end position="1133"/>
    </location>
</feature>
<feature type="compositionally biased region" description="Polar residues" evidence="2">
    <location>
        <begin position="1047"/>
        <end position="1059"/>
    </location>
</feature>
<feature type="region of interest" description="Disordered" evidence="2">
    <location>
        <begin position="883"/>
        <end position="966"/>
    </location>
</feature>
<feature type="region of interest" description="Disordered" evidence="2">
    <location>
        <begin position="729"/>
        <end position="798"/>
    </location>
</feature>
<feature type="compositionally biased region" description="Basic and acidic residues" evidence="2">
    <location>
        <begin position="251"/>
        <end position="279"/>
    </location>
</feature>
<feature type="region of interest" description="Disordered" evidence="2">
    <location>
        <begin position="1019"/>
        <end position="1138"/>
    </location>
</feature>
<dbReference type="Proteomes" id="UP000324800">
    <property type="component" value="Unassembled WGS sequence"/>
</dbReference>
<feature type="compositionally biased region" description="Polar residues" evidence="2">
    <location>
        <begin position="238"/>
        <end position="250"/>
    </location>
</feature>
<evidence type="ECO:0000313" key="4">
    <source>
        <dbReference type="Proteomes" id="UP000324800"/>
    </source>
</evidence>
<comment type="caution">
    <text evidence="3">The sequence shown here is derived from an EMBL/GenBank/DDBJ whole genome shotgun (WGS) entry which is preliminary data.</text>
</comment>
<protein>
    <submittedName>
        <fullName evidence="3">Uncharacterized protein</fullName>
    </submittedName>
</protein>
<feature type="compositionally biased region" description="Low complexity" evidence="2">
    <location>
        <begin position="1060"/>
        <end position="1078"/>
    </location>
</feature>
<evidence type="ECO:0000256" key="2">
    <source>
        <dbReference type="SAM" id="MobiDB-lite"/>
    </source>
</evidence>
<feature type="region of interest" description="Disordered" evidence="2">
    <location>
        <begin position="238"/>
        <end position="318"/>
    </location>
</feature>
<feature type="region of interest" description="Disordered" evidence="2">
    <location>
        <begin position="545"/>
        <end position="570"/>
    </location>
</feature>
<evidence type="ECO:0000256" key="1">
    <source>
        <dbReference type="SAM" id="Coils"/>
    </source>
</evidence>